<name>A0ABQ3G352_9BURK</name>
<dbReference type="Proteomes" id="UP000626210">
    <property type="component" value="Unassembled WGS sequence"/>
</dbReference>
<sequence length="162" mass="18425">MRADLQTASQPGLFGPRSGNLRLKEEFSDQDRDAFVRNTFDLVCNYFEKSIHDIGKQHSNVQGSFERIDSRRMHAVLCRHGKTLTECSVRLGGLFNSNGIVISLGRQHSDTSFNEMLSVEASPHALHMRSMGMATRFGRADLLTQDEYAELLWSMFVERAQR</sequence>
<proteinExistence type="predicted"/>
<reference evidence="2" key="1">
    <citation type="journal article" date="2019" name="Int. J. Syst. Evol. Microbiol.">
        <title>The Global Catalogue of Microorganisms (GCM) 10K type strain sequencing project: providing services to taxonomists for standard genome sequencing and annotation.</title>
        <authorList>
            <consortium name="The Broad Institute Genomics Platform"/>
            <consortium name="The Broad Institute Genome Sequencing Center for Infectious Disease"/>
            <person name="Wu L."/>
            <person name="Ma J."/>
        </authorList>
    </citation>
    <scope>NUCLEOTIDE SEQUENCE [LARGE SCALE GENOMIC DNA]</scope>
    <source>
        <strain evidence="2">KCTC 23314</strain>
    </source>
</reference>
<accession>A0ABQ3G352</accession>
<gene>
    <name evidence="1" type="ORF">GCM10007320_29710</name>
</gene>
<organism evidence="1 2">
    <name type="scientific">Pseudorhodoferax aquiterrae</name>
    <dbReference type="NCBI Taxonomy" id="747304"/>
    <lineage>
        <taxon>Bacteria</taxon>
        <taxon>Pseudomonadati</taxon>
        <taxon>Pseudomonadota</taxon>
        <taxon>Betaproteobacteria</taxon>
        <taxon>Burkholderiales</taxon>
        <taxon>Comamonadaceae</taxon>
    </lineage>
</organism>
<dbReference type="EMBL" id="BMYK01000008">
    <property type="protein sequence ID" value="GHC85043.1"/>
    <property type="molecule type" value="Genomic_DNA"/>
</dbReference>
<keyword evidence="2" id="KW-1185">Reference proteome</keyword>
<evidence type="ECO:0000313" key="1">
    <source>
        <dbReference type="EMBL" id="GHC85043.1"/>
    </source>
</evidence>
<evidence type="ECO:0000313" key="2">
    <source>
        <dbReference type="Proteomes" id="UP000626210"/>
    </source>
</evidence>
<comment type="caution">
    <text evidence="1">The sequence shown here is derived from an EMBL/GenBank/DDBJ whole genome shotgun (WGS) entry which is preliminary data.</text>
</comment>
<protein>
    <submittedName>
        <fullName evidence="1">Uncharacterized protein</fullName>
    </submittedName>
</protein>